<proteinExistence type="inferred from homology"/>
<feature type="transmembrane region" description="Helical" evidence="8">
    <location>
        <begin position="366"/>
        <end position="394"/>
    </location>
</feature>
<dbReference type="NCBIfam" id="NF038066">
    <property type="entry name" value="MptB"/>
    <property type="match status" value="1"/>
</dbReference>
<keyword evidence="5 8" id="KW-1133">Transmembrane helix</keyword>
<feature type="transmembrane region" description="Helical" evidence="8">
    <location>
        <begin position="436"/>
        <end position="457"/>
    </location>
</feature>
<protein>
    <submittedName>
        <fullName evidence="9">Alpha-1,6-mannosyltransferase</fullName>
        <ecNumber evidence="9">2.4.1.-</ecNumber>
    </submittedName>
</protein>
<keyword evidence="10" id="KW-1185">Reference proteome</keyword>
<dbReference type="Pfam" id="PF26314">
    <property type="entry name" value="MptA_B_family"/>
    <property type="match status" value="1"/>
</dbReference>
<feature type="transmembrane region" description="Helical" evidence="8">
    <location>
        <begin position="135"/>
        <end position="154"/>
    </location>
</feature>
<feature type="transmembrane region" description="Helical" evidence="8">
    <location>
        <begin position="530"/>
        <end position="550"/>
    </location>
</feature>
<keyword evidence="6 8" id="KW-0472">Membrane</keyword>
<evidence type="ECO:0000256" key="3">
    <source>
        <dbReference type="ARBA" id="ARBA00022679"/>
    </source>
</evidence>
<feature type="transmembrane region" description="Helical" evidence="8">
    <location>
        <begin position="502"/>
        <end position="518"/>
    </location>
</feature>
<evidence type="ECO:0000256" key="4">
    <source>
        <dbReference type="ARBA" id="ARBA00022692"/>
    </source>
</evidence>
<keyword evidence="4 8" id="KW-0812">Transmembrane</keyword>
<dbReference type="RefSeq" id="WP_246580198.1">
    <property type="nucleotide sequence ID" value="NZ_CP047357.1"/>
</dbReference>
<feature type="transmembrane region" description="Helical" evidence="8">
    <location>
        <begin position="323"/>
        <end position="354"/>
    </location>
</feature>
<feature type="transmembrane region" description="Helical" evidence="8">
    <location>
        <begin position="94"/>
        <end position="123"/>
    </location>
</feature>
<evidence type="ECO:0000313" key="9">
    <source>
        <dbReference type="EMBL" id="MBP2332526.1"/>
    </source>
</evidence>
<reference evidence="9 10" key="1">
    <citation type="submission" date="2021-03" db="EMBL/GenBank/DDBJ databases">
        <title>Sequencing the genomes of 1000 actinobacteria strains.</title>
        <authorList>
            <person name="Klenk H.-P."/>
        </authorList>
    </citation>
    <scope>NUCLEOTIDE SEQUENCE [LARGE SCALE GENOMIC DNA]</scope>
    <source>
        <strain evidence="9 10">DSM 44506</strain>
    </source>
</reference>
<evidence type="ECO:0000256" key="1">
    <source>
        <dbReference type="ARBA" id="ARBA00004141"/>
    </source>
</evidence>
<name>A0ABS4U787_9CORY</name>
<dbReference type="GO" id="GO:0016757">
    <property type="term" value="F:glycosyltransferase activity"/>
    <property type="evidence" value="ECO:0007669"/>
    <property type="project" value="UniProtKB-KW"/>
</dbReference>
<dbReference type="EMBL" id="JAGINY010000001">
    <property type="protein sequence ID" value="MBP2332526.1"/>
    <property type="molecule type" value="Genomic_DNA"/>
</dbReference>
<organism evidence="9 10">
    <name type="scientific">Corynebacterium freneyi</name>
    <dbReference type="NCBI Taxonomy" id="134034"/>
    <lineage>
        <taxon>Bacteria</taxon>
        <taxon>Bacillati</taxon>
        <taxon>Actinomycetota</taxon>
        <taxon>Actinomycetes</taxon>
        <taxon>Mycobacteriales</taxon>
        <taxon>Corynebacteriaceae</taxon>
        <taxon>Corynebacterium</taxon>
    </lineage>
</organism>
<feature type="transmembrane region" description="Helical" evidence="8">
    <location>
        <begin position="53"/>
        <end position="74"/>
    </location>
</feature>
<gene>
    <name evidence="9" type="ORF">JOF33_001225</name>
</gene>
<keyword evidence="2 9" id="KW-0328">Glycosyltransferase</keyword>
<evidence type="ECO:0000313" key="10">
    <source>
        <dbReference type="Proteomes" id="UP001519305"/>
    </source>
</evidence>
<evidence type="ECO:0000256" key="7">
    <source>
        <dbReference type="ARBA" id="ARBA00043987"/>
    </source>
</evidence>
<comment type="caution">
    <text evidence="9">The sequence shown here is derived from an EMBL/GenBank/DDBJ whole genome shotgun (WGS) entry which is preliminary data.</text>
</comment>
<comment type="subcellular location">
    <subcellularLocation>
        <location evidence="1">Membrane</location>
        <topology evidence="1">Multi-pass membrane protein</topology>
    </subcellularLocation>
</comment>
<evidence type="ECO:0000256" key="2">
    <source>
        <dbReference type="ARBA" id="ARBA00022676"/>
    </source>
</evidence>
<sequence length="560" mass="59001">MSETQRRGGAAHWIIDALPRIGRAGSRSASLHHGVESPLAFRVDHRELRRFTWLRWLGTLGALLILVGGVGAGATPVVGNVLWETPIGSMLGRMLISTTIVTFTGIGMLITAWLGVGAFVASGARTRVSSVDTGMLVRTFAGWVLPLIFTAPLFTQDIYSYLAQGAVVDRGMDPYAAGPVELLGAEDPLARSVPLIWSNSPSPYGPTAMVVAWGISALTSDAVLPSVFLHRAVAVASLYVVAWALVRLALRCGVSPQFALWLGVLNPLTLLHLVGGVHNEALLLALLLGGMEVCLVALHGKPVPGVPDAAVEPGSPALSRRGWLLFAGGVALISLAGMVKVTGFVALGFVGMALARRFGFTTMSVVRAGVATAVMAGATVVAVSAGSGLGFGWITSQGGAATVRSWMSLSTLLGITSGFAGRVLGIGDVSDAALELTRGLGILLAAAWLLRMLWATFRGRIHPLGGYGLSMFALVLLFPVVHPWYLLWALVPLSGWANRPQFRWAVVAYSAIFSLTVLPRGLGLPPGTVLQIYLGSIAAFVIVMALIVEVSRRTKVFRLR</sequence>
<dbReference type="Proteomes" id="UP001519305">
    <property type="component" value="Unassembled WGS sequence"/>
</dbReference>
<evidence type="ECO:0000256" key="5">
    <source>
        <dbReference type="ARBA" id="ARBA00022989"/>
    </source>
</evidence>
<feature type="transmembrane region" description="Helical" evidence="8">
    <location>
        <begin position="406"/>
        <end position="424"/>
    </location>
</feature>
<evidence type="ECO:0000256" key="8">
    <source>
        <dbReference type="SAM" id="Phobius"/>
    </source>
</evidence>
<feature type="transmembrane region" description="Helical" evidence="8">
    <location>
        <begin position="258"/>
        <end position="278"/>
    </location>
</feature>
<accession>A0ABS4U787</accession>
<evidence type="ECO:0000256" key="6">
    <source>
        <dbReference type="ARBA" id="ARBA00023136"/>
    </source>
</evidence>
<dbReference type="InterPro" id="IPR049829">
    <property type="entry name" value="MptA/B-like"/>
</dbReference>
<dbReference type="EC" id="2.4.1.-" evidence="9"/>
<feature type="transmembrane region" description="Helical" evidence="8">
    <location>
        <begin position="228"/>
        <end position="246"/>
    </location>
</feature>
<feature type="transmembrane region" description="Helical" evidence="8">
    <location>
        <begin position="469"/>
        <end position="490"/>
    </location>
</feature>
<comment type="similarity">
    <text evidence="7">Belongs to the MptA/B family.</text>
</comment>
<keyword evidence="3 9" id="KW-0808">Transferase</keyword>